<organism evidence="2 3">
    <name type="scientific">Phascolarctobacterium succinatutens</name>
    <dbReference type="NCBI Taxonomy" id="626940"/>
    <lineage>
        <taxon>Bacteria</taxon>
        <taxon>Bacillati</taxon>
        <taxon>Bacillota</taxon>
        <taxon>Negativicutes</taxon>
        <taxon>Acidaminococcales</taxon>
        <taxon>Acidaminococcaceae</taxon>
        <taxon>Phascolarctobacterium</taxon>
    </lineage>
</organism>
<gene>
    <name evidence="2" type="ORF">BHW43_07770</name>
</gene>
<sequence length="136" mass="14657">MCLKQFCAITAVTLCLLLPVSASAASSATTYTMTAAEMSALDNRLSLLLQQTKSTRQALAESQAALTESRVELSKLKSESIKLQIELKAQSSLLESVNRSLKASAKEEARTRRRIKAQRNAAIVVAVGLLAYAVDK</sequence>
<dbReference type="RefSeq" id="WP_303680111.1">
    <property type="nucleotide sequence ID" value="NZ_MNTG01000034.1"/>
</dbReference>
<dbReference type="Proteomes" id="UP000186777">
    <property type="component" value="Unassembled WGS sequence"/>
</dbReference>
<accession>A0A1Q6R3W0</accession>
<keyword evidence="1" id="KW-0732">Signal</keyword>
<evidence type="ECO:0000313" key="3">
    <source>
        <dbReference type="Proteomes" id="UP000186777"/>
    </source>
</evidence>
<proteinExistence type="predicted"/>
<evidence type="ECO:0000313" key="2">
    <source>
        <dbReference type="EMBL" id="OLA37062.1"/>
    </source>
</evidence>
<feature type="chain" id="PRO_5012163244" description="Peptidase M23" evidence="1">
    <location>
        <begin position="25"/>
        <end position="136"/>
    </location>
</feature>
<reference evidence="2 3" key="1">
    <citation type="journal article" date="2016" name="Nat. Biotechnol.">
        <title>Measurement of bacterial replication rates in microbial communities.</title>
        <authorList>
            <person name="Brown C.T."/>
            <person name="Olm M.R."/>
            <person name="Thomas B.C."/>
            <person name="Banfield J.F."/>
        </authorList>
    </citation>
    <scope>NUCLEOTIDE SEQUENCE [LARGE SCALE GENOMIC DNA]</scope>
    <source>
        <strain evidence="2">46_33</strain>
    </source>
</reference>
<dbReference type="EMBL" id="MNTG01000034">
    <property type="protein sequence ID" value="OLA37062.1"/>
    <property type="molecule type" value="Genomic_DNA"/>
</dbReference>
<comment type="caution">
    <text evidence="2">The sequence shown here is derived from an EMBL/GenBank/DDBJ whole genome shotgun (WGS) entry which is preliminary data.</text>
</comment>
<name>A0A1Q6R3W0_9FIRM</name>
<protein>
    <recommendedName>
        <fullName evidence="4">Peptidase M23</fullName>
    </recommendedName>
</protein>
<dbReference type="AlphaFoldDB" id="A0A1Q6R3W0"/>
<dbReference type="STRING" id="626940.BHW43_07770"/>
<evidence type="ECO:0008006" key="4">
    <source>
        <dbReference type="Google" id="ProtNLM"/>
    </source>
</evidence>
<evidence type="ECO:0000256" key="1">
    <source>
        <dbReference type="SAM" id="SignalP"/>
    </source>
</evidence>
<feature type="signal peptide" evidence="1">
    <location>
        <begin position="1"/>
        <end position="24"/>
    </location>
</feature>